<organism evidence="2 3">
    <name type="scientific">Vespula germanica</name>
    <name type="common">German yellow jacket</name>
    <name type="synonym">Paravespula germanica</name>
    <dbReference type="NCBI Taxonomy" id="30212"/>
    <lineage>
        <taxon>Eukaryota</taxon>
        <taxon>Metazoa</taxon>
        <taxon>Ecdysozoa</taxon>
        <taxon>Arthropoda</taxon>
        <taxon>Hexapoda</taxon>
        <taxon>Insecta</taxon>
        <taxon>Pterygota</taxon>
        <taxon>Neoptera</taxon>
        <taxon>Endopterygota</taxon>
        <taxon>Hymenoptera</taxon>
        <taxon>Apocrita</taxon>
        <taxon>Aculeata</taxon>
        <taxon>Vespoidea</taxon>
        <taxon>Vespidae</taxon>
        <taxon>Vespinae</taxon>
        <taxon>Vespula</taxon>
    </lineage>
</organism>
<evidence type="ECO:0000313" key="3">
    <source>
        <dbReference type="Proteomes" id="UP000617340"/>
    </source>
</evidence>
<dbReference type="EMBL" id="JACSDZ010000009">
    <property type="protein sequence ID" value="KAF7395376.1"/>
    <property type="molecule type" value="Genomic_DNA"/>
</dbReference>
<reference evidence="2" key="1">
    <citation type="journal article" date="2020" name="G3 (Bethesda)">
        <title>High-Quality Assemblies for Three Invasive Social Wasps from the &lt;i&gt;Vespula&lt;/i&gt; Genus.</title>
        <authorList>
            <person name="Harrop T.W.R."/>
            <person name="Guhlin J."/>
            <person name="McLaughlin G.M."/>
            <person name="Permina E."/>
            <person name="Stockwell P."/>
            <person name="Gilligan J."/>
            <person name="Le Lec M.F."/>
            <person name="Gruber M.A.M."/>
            <person name="Quinn O."/>
            <person name="Lovegrove M."/>
            <person name="Duncan E.J."/>
            <person name="Remnant E.J."/>
            <person name="Van Eeckhoven J."/>
            <person name="Graham B."/>
            <person name="Knapp R.A."/>
            <person name="Langford K.W."/>
            <person name="Kronenberg Z."/>
            <person name="Press M.O."/>
            <person name="Eacker S.M."/>
            <person name="Wilson-Rankin E.E."/>
            <person name="Purcell J."/>
            <person name="Lester P.J."/>
            <person name="Dearden P.K."/>
        </authorList>
    </citation>
    <scope>NUCLEOTIDE SEQUENCE</scope>
    <source>
        <strain evidence="2">Linc-1</strain>
    </source>
</reference>
<keyword evidence="1" id="KW-0812">Transmembrane</keyword>
<keyword evidence="3" id="KW-1185">Reference proteome</keyword>
<feature type="transmembrane region" description="Helical" evidence="1">
    <location>
        <begin position="37"/>
        <end position="58"/>
    </location>
</feature>
<evidence type="ECO:0000313" key="2">
    <source>
        <dbReference type="EMBL" id="KAF7395376.1"/>
    </source>
</evidence>
<dbReference type="InterPro" id="IPR012575">
    <property type="entry name" value="NDUB1"/>
</dbReference>
<accession>A0A834JVT4</accession>
<keyword evidence="1" id="KW-1133">Transmembrane helix</keyword>
<evidence type="ECO:0000256" key="1">
    <source>
        <dbReference type="SAM" id="Phobius"/>
    </source>
</evidence>
<comment type="caution">
    <text evidence="2">The sequence shown here is derived from an EMBL/GenBank/DDBJ whole genome shotgun (WGS) entry which is preliminary data.</text>
</comment>
<evidence type="ECO:0008006" key="4">
    <source>
        <dbReference type="Google" id="ProtNLM"/>
    </source>
</evidence>
<sequence length="89" mass="10204">MGAAKSFGYYINRYCLIVSFPTITAKSKLINMITFKYLLNTYFPFALPITGFLIGSYLDHQENLRLTKFRDKSALYGREVASGQPHSWP</sequence>
<dbReference type="Proteomes" id="UP000617340">
    <property type="component" value="Unassembled WGS sequence"/>
</dbReference>
<protein>
    <recommendedName>
        <fullName evidence="4">NADH-ubiquinone oxidoreductase MNLL subunit</fullName>
    </recommendedName>
</protein>
<keyword evidence="1" id="KW-0472">Membrane</keyword>
<name>A0A834JVT4_VESGE</name>
<dbReference type="Pfam" id="PF08040">
    <property type="entry name" value="NADH_oxidored"/>
    <property type="match status" value="1"/>
</dbReference>
<dbReference type="AlphaFoldDB" id="A0A834JVT4"/>
<proteinExistence type="predicted"/>
<dbReference type="GO" id="GO:0005739">
    <property type="term" value="C:mitochondrion"/>
    <property type="evidence" value="ECO:0007669"/>
    <property type="project" value="InterPro"/>
</dbReference>
<gene>
    <name evidence="2" type="ORF">HZH68_009426</name>
</gene>